<comment type="caution">
    <text evidence="1">The sequence shown here is derived from an EMBL/GenBank/DDBJ whole genome shotgun (WGS) entry which is preliminary data.</text>
</comment>
<keyword evidence="2" id="KW-1185">Reference proteome</keyword>
<evidence type="ECO:0008006" key="3">
    <source>
        <dbReference type="Google" id="ProtNLM"/>
    </source>
</evidence>
<reference evidence="1 2" key="1">
    <citation type="journal article" date="2016" name="Sci. Rep.">
        <title>Metabolic traits of an uncultured archaeal lineage -MSBL1- from brine pools of the Red Sea.</title>
        <authorList>
            <person name="Mwirichia R."/>
            <person name="Alam I."/>
            <person name="Rashid M."/>
            <person name="Vinu M."/>
            <person name="Ba-Alawi W."/>
            <person name="Anthony Kamau A."/>
            <person name="Kamanda Ngugi D."/>
            <person name="Goker M."/>
            <person name="Klenk H.P."/>
            <person name="Bajic V."/>
            <person name="Stingl U."/>
        </authorList>
    </citation>
    <scope>NUCLEOTIDE SEQUENCE [LARGE SCALE GENOMIC DNA]</scope>
    <source>
        <strain evidence="1">SCGC-AAA259E17</strain>
    </source>
</reference>
<gene>
    <name evidence="1" type="ORF">AKJ64_01640</name>
</gene>
<proteinExistence type="predicted"/>
<evidence type="ECO:0000313" key="1">
    <source>
        <dbReference type="EMBL" id="KXA92995.1"/>
    </source>
</evidence>
<dbReference type="Gene3D" id="3.40.50.1000">
    <property type="entry name" value="HAD superfamily/HAD-like"/>
    <property type="match status" value="1"/>
</dbReference>
<accession>A0A133UFM1</accession>
<sequence length="97" mass="10904">MITGDSRKTAKAIAEECGMEDISTVTWDEVKDASDEEMEEIVQERFPRPATLKPCFRRCKKLPAEGNFVGYLGLELPLLNHVLPDEGICHPFSPNLK</sequence>
<name>A0A133UFM1_9EURY</name>
<dbReference type="Proteomes" id="UP000070373">
    <property type="component" value="Unassembled WGS sequence"/>
</dbReference>
<evidence type="ECO:0000313" key="2">
    <source>
        <dbReference type="Proteomes" id="UP000070373"/>
    </source>
</evidence>
<dbReference type="EMBL" id="LHXN01000020">
    <property type="protein sequence ID" value="KXA92995.1"/>
    <property type="molecule type" value="Genomic_DNA"/>
</dbReference>
<organism evidence="1 2">
    <name type="scientific">candidate division MSBL1 archaeon SCGC-AAA259E17</name>
    <dbReference type="NCBI Taxonomy" id="1698263"/>
    <lineage>
        <taxon>Archaea</taxon>
        <taxon>Methanobacteriati</taxon>
        <taxon>Methanobacteriota</taxon>
        <taxon>candidate division MSBL1</taxon>
    </lineage>
</organism>
<dbReference type="InterPro" id="IPR023214">
    <property type="entry name" value="HAD_sf"/>
</dbReference>
<protein>
    <recommendedName>
        <fullName evidence="3">Cation-transporting P-type ATPase C-terminal domain-containing protein</fullName>
    </recommendedName>
</protein>
<dbReference type="AlphaFoldDB" id="A0A133UFM1"/>